<dbReference type="Proteomes" id="UP000824160">
    <property type="component" value="Unassembled WGS sequence"/>
</dbReference>
<dbReference type="EMBL" id="DVLW01000033">
    <property type="protein sequence ID" value="HIT93804.1"/>
    <property type="molecule type" value="Genomic_DNA"/>
</dbReference>
<comment type="caution">
    <text evidence="2">The sequence shown here is derived from an EMBL/GenBank/DDBJ whole genome shotgun (WGS) entry which is preliminary data.</text>
</comment>
<dbReference type="AlphaFoldDB" id="A0A9D1KR04"/>
<dbReference type="Gene3D" id="1.10.260.40">
    <property type="entry name" value="lambda repressor-like DNA-binding domains"/>
    <property type="match status" value="1"/>
</dbReference>
<sequence>MNQNAAIPPSLNLLEMIGRIDQLLREQKKTASRMSRDLGFSSGLYSQWKQGKQSPSADRLYRIAVYLGTSVDYLVGLEPDTAGAGLRHEIMQALGSLEPQALEKVRDFVLFIASQAEKNANSPK</sequence>
<reference evidence="2" key="2">
    <citation type="journal article" date="2021" name="PeerJ">
        <title>Extensive microbial diversity within the chicken gut microbiome revealed by metagenomics and culture.</title>
        <authorList>
            <person name="Gilroy R."/>
            <person name="Ravi A."/>
            <person name="Getino M."/>
            <person name="Pursley I."/>
            <person name="Horton D.L."/>
            <person name="Alikhan N.F."/>
            <person name="Baker D."/>
            <person name="Gharbi K."/>
            <person name="Hall N."/>
            <person name="Watson M."/>
            <person name="Adriaenssens E.M."/>
            <person name="Foster-Nyarko E."/>
            <person name="Jarju S."/>
            <person name="Secka A."/>
            <person name="Antonio M."/>
            <person name="Oren A."/>
            <person name="Chaudhuri R.R."/>
            <person name="La Ragione R."/>
            <person name="Hildebrand F."/>
            <person name="Pallen M.J."/>
        </authorList>
    </citation>
    <scope>NUCLEOTIDE SEQUENCE</scope>
    <source>
        <strain evidence="2">ChiBcec7-5410</strain>
    </source>
</reference>
<dbReference type="InterPro" id="IPR010982">
    <property type="entry name" value="Lambda_DNA-bd_dom_sf"/>
</dbReference>
<protein>
    <submittedName>
        <fullName evidence="2">Helix-turn-helix transcriptional regulator</fullName>
    </submittedName>
</protein>
<dbReference type="SMART" id="SM00530">
    <property type="entry name" value="HTH_XRE"/>
    <property type="match status" value="1"/>
</dbReference>
<feature type="domain" description="HTH cro/C1-type" evidence="1">
    <location>
        <begin position="20"/>
        <end position="74"/>
    </location>
</feature>
<evidence type="ECO:0000313" key="3">
    <source>
        <dbReference type="Proteomes" id="UP000824160"/>
    </source>
</evidence>
<dbReference type="CDD" id="cd00093">
    <property type="entry name" value="HTH_XRE"/>
    <property type="match status" value="1"/>
</dbReference>
<evidence type="ECO:0000313" key="2">
    <source>
        <dbReference type="EMBL" id="HIT93804.1"/>
    </source>
</evidence>
<dbReference type="GO" id="GO:0003677">
    <property type="term" value="F:DNA binding"/>
    <property type="evidence" value="ECO:0007669"/>
    <property type="project" value="InterPro"/>
</dbReference>
<evidence type="ECO:0000259" key="1">
    <source>
        <dbReference type="PROSITE" id="PS50943"/>
    </source>
</evidence>
<accession>A0A9D1KR04</accession>
<organism evidence="2 3">
    <name type="scientific">Candidatus Faecivivens stercoripullorum</name>
    <dbReference type="NCBI Taxonomy" id="2840805"/>
    <lineage>
        <taxon>Bacteria</taxon>
        <taxon>Bacillati</taxon>
        <taxon>Bacillota</taxon>
        <taxon>Clostridia</taxon>
        <taxon>Eubacteriales</taxon>
        <taxon>Oscillospiraceae</taxon>
        <taxon>Oscillospiraceae incertae sedis</taxon>
        <taxon>Candidatus Faecivivens</taxon>
    </lineage>
</organism>
<dbReference type="Pfam" id="PF12844">
    <property type="entry name" value="HTH_19"/>
    <property type="match status" value="1"/>
</dbReference>
<dbReference type="PROSITE" id="PS50943">
    <property type="entry name" value="HTH_CROC1"/>
    <property type="match status" value="1"/>
</dbReference>
<dbReference type="InterPro" id="IPR001387">
    <property type="entry name" value="Cro/C1-type_HTH"/>
</dbReference>
<dbReference type="SUPFAM" id="SSF47413">
    <property type="entry name" value="lambda repressor-like DNA-binding domains"/>
    <property type="match status" value="1"/>
</dbReference>
<reference evidence="2" key="1">
    <citation type="submission" date="2020-10" db="EMBL/GenBank/DDBJ databases">
        <authorList>
            <person name="Gilroy R."/>
        </authorList>
    </citation>
    <scope>NUCLEOTIDE SEQUENCE</scope>
    <source>
        <strain evidence="2">ChiBcec7-5410</strain>
    </source>
</reference>
<name>A0A9D1KR04_9FIRM</name>
<gene>
    <name evidence="2" type="ORF">IAC43_01315</name>
</gene>
<proteinExistence type="predicted"/>